<evidence type="ECO:0000256" key="2">
    <source>
        <dbReference type="ARBA" id="ARBA00022692"/>
    </source>
</evidence>
<keyword evidence="2 6" id="KW-0812">Transmembrane</keyword>
<dbReference type="EMBL" id="MU853906">
    <property type="protein sequence ID" value="KAK3935800.1"/>
    <property type="molecule type" value="Genomic_DNA"/>
</dbReference>
<keyword evidence="8" id="KW-1185">Reference proteome</keyword>
<comment type="caution">
    <text evidence="7">The sequence shown here is derived from an EMBL/GenBank/DDBJ whole genome shotgun (WGS) entry which is preliminary data.</text>
</comment>
<proteinExistence type="predicted"/>
<evidence type="ECO:0000256" key="3">
    <source>
        <dbReference type="ARBA" id="ARBA00022989"/>
    </source>
</evidence>
<protein>
    <submittedName>
        <fullName evidence="7">RTA1 domain-containing protein</fullName>
    </submittedName>
</protein>
<feature type="compositionally biased region" description="Basic and acidic residues" evidence="5">
    <location>
        <begin position="354"/>
        <end position="368"/>
    </location>
</feature>
<gene>
    <name evidence="7" type="ORF">QBC46DRAFT_396644</name>
</gene>
<feature type="transmembrane region" description="Helical" evidence="6">
    <location>
        <begin position="234"/>
        <end position="255"/>
    </location>
</feature>
<feature type="transmembrane region" description="Helical" evidence="6">
    <location>
        <begin position="275"/>
        <end position="298"/>
    </location>
</feature>
<dbReference type="InterPro" id="IPR007568">
    <property type="entry name" value="RTA1"/>
</dbReference>
<evidence type="ECO:0000256" key="1">
    <source>
        <dbReference type="ARBA" id="ARBA00004141"/>
    </source>
</evidence>
<dbReference type="Proteomes" id="UP001303473">
    <property type="component" value="Unassembled WGS sequence"/>
</dbReference>
<evidence type="ECO:0000313" key="7">
    <source>
        <dbReference type="EMBL" id="KAK3935800.1"/>
    </source>
</evidence>
<reference evidence="8" key="1">
    <citation type="journal article" date="2023" name="Mol. Phylogenet. Evol.">
        <title>Genome-scale phylogeny and comparative genomics of the fungal order Sordariales.</title>
        <authorList>
            <person name="Hensen N."/>
            <person name="Bonometti L."/>
            <person name="Westerberg I."/>
            <person name="Brannstrom I.O."/>
            <person name="Guillou S."/>
            <person name="Cros-Aarteil S."/>
            <person name="Calhoun S."/>
            <person name="Haridas S."/>
            <person name="Kuo A."/>
            <person name="Mondo S."/>
            <person name="Pangilinan J."/>
            <person name="Riley R."/>
            <person name="LaButti K."/>
            <person name="Andreopoulos B."/>
            <person name="Lipzen A."/>
            <person name="Chen C."/>
            <person name="Yan M."/>
            <person name="Daum C."/>
            <person name="Ng V."/>
            <person name="Clum A."/>
            <person name="Steindorff A."/>
            <person name="Ohm R.A."/>
            <person name="Martin F."/>
            <person name="Silar P."/>
            <person name="Natvig D.O."/>
            <person name="Lalanne C."/>
            <person name="Gautier V."/>
            <person name="Ament-Velasquez S.L."/>
            <person name="Kruys A."/>
            <person name="Hutchinson M.I."/>
            <person name="Powell A.J."/>
            <person name="Barry K."/>
            <person name="Miller A.N."/>
            <person name="Grigoriev I.V."/>
            <person name="Debuchy R."/>
            <person name="Gladieux P."/>
            <person name="Hiltunen Thoren M."/>
            <person name="Johannesson H."/>
        </authorList>
    </citation>
    <scope>NUCLEOTIDE SEQUENCE [LARGE SCALE GENOMIC DNA]</scope>
    <source>
        <strain evidence="8">CBS 340.73</strain>
    </source>
</reference>
<dbReference type="GO" id="GO:0016020">
    <property type="term" value="C:membrane"/>
    <property type="evidence" value="ECO:0007669"/>
    <property type="project" value="UniProtKB-SubCell"/>
</dbReference>
<evidence type="ECO:0000313" key="8">
    <source>
        <dbReference type="Proteomes" id="UP001303473"/>
    </source>
</evidence>
<sequence length="368" mass="40662">MASSTSTPTSTTTSLPSSTTSGASPSCTTAVPGEYGHVPLDACNSYYNFDPSYAGNLAFAILFGMTSFAHLVQAILYRKKYCWVLIMGAVWECIAFIMRTLGAHDQQQMQYVIWGTLLVLLAPLWINAFAYMTVARLIHFVMPDERVWGIKSQALTKVFVGLDILTFLIQAAGGSLMSNNGDPGSANLISIGQKVYMAGVGAQGLFIIVFGGLIWTFYTKLHQSMDRPVKRVKMLIWVLFVVLVLIVIRIIFRLIEFSGGVSASNAIISSENYSFFLDGLPMLLALVLLNAMHPGIVLRGPDSEFPKMTGREKKELKRAEKEAKATERLERKARKAGVHSQEVAEDSNSVELLTHPESRWTQHRDDVV</sequence>
<name>A0AAN6MYD7_9PEZI</name>
<feature type="region of interest" description="Disordered" evidence="5">
    <location>
        <begin position="311"/>
        <end position="368"/>
    </location>
</feature>
<dbReference type="PANTHER" id="PTHR31465">
    <property type="entry name" value="PROTEIN RTA1-RELATED"/>
    <property type="match status" value="1"/>
</dbReference>
<feature type="transmembrane region" description="Helical" evidence="6">
    <location>
        <begin position="53"/>
        <end position="72"/>
    </location>
</feature>
<feature type="transmembrane region" description="Helical" evidence="6">
    <location>
        <begin position="154"/>
        <end position="176"/>
    </location>
</feature>
<evidence type="ECO:0000256" key="5">
    <source>
        <dbReference type="SAM" id="MobiDB-lite"/>
    </source>
</evidence>
<keyword evidence="3 6" id="KW-1133">Transmembrane helix</keyword>
<feature type="transmembrane region" description="Helical" evidence="6">
    <location>
        <begin position="81"/>
        <end position="99"/>
    </location>
</feature>
<accession>A0AAN6MYD7</accession>
<dbReference type="PANTHER" id="PTHR31465:SF15">
    <property type="entry name" value="LIPID TRANSPORTER ATNI-RELATED"/>
    <property type="match status" value="1"/>
</dbReference>
<dbReference type="Pfam" id="PF04479">
    <property type="entry name" value="RTA1"/>
    <property type="match status" value="1"/>
</dbReference>
<feature type="compositionally biased region" description="Basic and acidic residues" evidence="5">
    <location>
        <begin position="311"/>
        <end position="330"/>
    </location>
</feature>
<feature type="transmembrane region" description="Helical" evidence="6">
    <location>
        <begin position="111"/>
        <end position="134"/>
    </location>
</feature>
<evidence type="ECO:0000256" key="4">
    <source>
        <dbReference type="ARBA" id="ARBA00023136"/>
    </source>
</evidence>
<feature type="region of interest" description="Disordered" evidence="5">
    <location>
        <begin position="1"/>
        <end position="25"/>
    </location>
</feature>
<dbReference type="AlphaFoldDB" id="A0AAN6MYD7"/>
<organism evidence="7 8">
    <name type="scientific">Diplogelasinospora grovesii</name>
    <dbReference type="NCBI Taxonomy" id="303347"/>
    <lineage>
        <taxon>Eukaryota</taxon>
        <taxon>Fungi</taxon>
        <taxon>Dikarya</taxon>
        <taxon>Ascomycota</taxon>
        <taxon>Pezizomycotina</taxon>
        <taxon>Sordariomycetes</taxon>
        <taxon>Sordariomycetidae</taxon>
        <taxon>Sordariales</taxon>
        <taxon>Diplogelasinosporaceae</taxon>
        <taxon>Diplogelasinospora</taxon>
    </lineage>
</organism>
<feature type="transmembrane region" description="Helical" evidence="6">
    <location>
        <begin position="196"/>
        <end position="218"/>
    </location>
</feature>
<comment type="subcellular location">
    <subcellularLocation>
        <location evidence="1">Membrane</location>
        <topology evidence="1">Multi-pass membrane protein</topology>
    </subcellularLocation>
</comment>
<evidence type="ECO:0000256" key="6">
    <source>
        <dbReference type="SAM" id="Phobius"/>
    </source>
</evidence>
<keyword evidence="4 6" id="KW-0472">Membrane</keyword>